<comment type="caution">
    <text evidence="1">The sequence shown here is derived from an EMBL/GenBank/DDBJ whole genome shotgun (WGS) entry which is preliminary data.</text>
</comment>
<protein>
    <submittedName>
        <fullName evidence="1">DUF2846 domain-containing protein</fullName>
    </submittedName>
</protein>
<keyword evidence="2" id="KW-1185">Reference proteome</keyword>
<sequence>MLWRFAFYVIRMKLKSVCRSLPTAGELPFTGKTMKIIAFVAFLFAALISASAQAPLDGPLPPSCGPRYDTFKVKLDNSRHSLAQPDSGKALIYFIQERVAVVGVADSMLFGIDGTWVGADRGNSYFSVSINPGEHHICAALPYYRQTKSSGFHRETKIVVPIQLDAKAGKTYFYLAQHVTAGYTLEVTPVSRDEGKYLIASYPLSVSHNKHEKE</sequence>
<dbReference type="AlphaFoldDB" id="A0A372IRC5"/>
<organism evidence="1 2">
    <name type="scientific">Paracidobacterium acidisoli</name>
    <dbReference type="NCBI Taxonomy" id="2303751"/>
    <lineage>
        <taxon>Bacteria</taxon>
        <taxon>Pseudomonadati</taxon>
        <taxon>Acidobacteriota</taxon>
        <taxon>Terriglobia</taxon>
        <taxon>Terriglobales</taxon>
        <taxon>Acidobacteriaceae</taxon>
        <taxon>Paracidobacterium</taxon>
    </lineage>
</organism>
<evidence type="ECO:0000313" key="2">
    <source>
        <dbReference type="Proteomes" id="UP000264702"/>
    </source>
</evidence>
<reference evidence="1 2" key="1">
    <citation type="submission" date="2018-08" db="EMBL/GenBank/DDBJ databases">
        <title>Acidipila sp. 4G-K13, an acidobacterium isolated from forest soil.</title>
        <authorList>
            <person name="Gao Z.-H."/>
            <person name="Qiu L.-H."/>
        </authorList>
    </citation>
    <scope>NUCLEOTIDE SEQUENCE [LARGE SCALE GENOMIC DNA]</scope>
    <source>
        <strain evidence="1 2">4G-K13</strain>
    </source>
</reference>
<evidence type="ECO:0000313" key="1">
    <source>
        <dbReference type="EMBL" id="RFU17456.1"/>
    </source>
</evidence>
<dbReference type="Proteomes" id="UP000264702">
    <property type="component" value="Unassembled WGS sequence"/>
</dbReference>
<gene>
    <name evidence="1" type="ORF">D0Y96_04685</name>
</gene>
<proteinExistence type="predicted"/>
<dbReference type="EMBL" id="QVQT01000002">
    <property type="protein sequence ID" value="RFU17456.1"/>
    <property type="molecule type" value="Genomic_DNA"/>
</dbReference>
<name>A0A372IRC5_9BACT</name>
<accession>A0A372IRC5</accession>